<dbReference type="PANTHER" id="PTHR43207">
    <property type="entry name" value="AROGENATE DEHYDROGENASE-RELATED"/>
    <property type="match status" value="1"/>
</dbReference>
<feature type="domain" description="Prephenate/arogenate dehydrogenase" evidence="2">
    <location>
        <begin position="22"/>
        <end position="271"/>
    </location>
</feature>
<dbReference type="eggNOG" id="COG0287">
    <property type="taxonomic scope" value="Bacteria"/>
</dbReference>
<protein>
    <submittedName>
        <fullName evidence="3">Prephenate dehydrogenase</fullName>
    </submittedName>
</protein>
<gene>
    <name evidence="3" type="ordered locus">Spico_1010</name>
</gene>
<evidence type="ECO:0000256" key="1">
    <source>
        <dbReference type="ARBA" id="ARBA00023002"/>
    </source>
</evidence>
<dbReference type="InterPro" id="IPR003099">
    <property type="entry name" value="Prephen_DH"/>
</dbReference>
<dbReference type="SUPFAM" id="SSF48179">
    <property type="entry name" value="6-phosphogluconate dehydrogenase C-terminal domain-like"/>
    <property type="match status" value="1"/>
</dbReference>
<dbReference type="PROSITE" id="PS51176">
    <property type="entry name" value="PDH_ADH"/>
    <property type="match status" value="1"/>
</dbReference>
<evidence type="ECO:0000313" key="4">
    <source>
        <dbReference type="Proteomes" id="UP000007939"/>
    </source>
</evidence>
<dbReference type="InterPro" id="IPR036291">
    <property type="entry name" value="NAD(P)-bd_dom_sf"/>
</dbReference>
<proteinExistence type="predicted"/>
<dbReference type="EMBL" id="CP002659">
    <property type="protein sequence ID" value="AEC02233.1"/>
    <property type="molecule type" value="Genomic_DNA"/>
</dbReference>
<dbReference type="Pfam" id="PF02153">
    <property type="entry name" value="PDH_N"/>
    <property type="match status" value="1"/>
</dbReference>
<dbReference type="GO" id="GO:0006571">
    <property type="term" value="P:tyrosine biosynthetic process"/>
    <property type="evidence" value="ECO:0007669"/>
    <property type="project" value="InterPro"/>
</dbReference>
<dbReference type="Proteomes" id="UP000007939">
    <property type="component" value="Chromosome"/>
</dbReference>
<dbReference type="GO" id="GO:0008977">
    <property type="term" value="F:prephenate dehydrogenase (NAD+) activity"/>
    <property type="evidence" value="ECO:0007669"/>
    <property type="project" value="InterPro"/>
</dbReference>
<sequence>MGENTWKGSVAVLAYFLYSEGMKIGVYGMGRFGSFWASLLASHGHEVYGYTRHAVSVPPGVSLVGEDEILGQENLFLCVPISAFKDVVTNISPRLTPATTVFDTCSVKLYPYAVMEELLVSRGIPCIATHPMFGPDSGAHGVKDLPMMLSSVASSADIGPWEKEFSSWGLTVLHMNCDTHDKETAWSQGVTHFVGRTLDELHLGHTDLATTGYRRLMSIVEQTCNDPRQLFYDLQRYNPYASDMRRHLRQALDKVMAELVAQDMAVRMEKT</sequence>
<evidence type="ECO:0000313" key="3">
    <source>
        <dbReference type="EMBL" id="AEC02233.1"/>
    </source>
</evidence>
<dbReference type="Gene3D" id="1.10.3660.10">
    <property type="entry name" value="6-phosphogluconate dehydrogenase C-terminal like domain"/>
    <property type="match status" value="1"/>
</dbReference>
<dbReference type="InterPro" id="IPR046826">
    <property type="entry name" value="PDH_N"/>
</dbReference>
<dbReference type="Gene3D" id="3.40.50.720">
    <property type="entry name" value="NAD(P)-binding Rossmann-like Domain"/>
    <property type="match status" value="1"/>
</dbReference>
<dbReference type="HOGENOM" id="CLU_036672_3_0_12"/>
<dbReference type="InterPro" id="IPR008927">
    <property type="entry name" value="6-PGluconate_DH-like_C_sf"/>
</dbReference>
<dbReference type="PANTHER" id="PTHR43207:SF4">
    <property type="entry name" value="AROGENATE DEHYDROGENASE 2, CHLOROPLASTIC"/>
    <property type="match status" value="1"/>
</dbReference>
<organism evidence="3 4">
    <name type="scientific">Parasphaerochaeta coccoides (strain ATCC BAA-1237 / DSM 17374 / SPN1)</name>
    <name type="common">Sphaerochaeta coccoides</name>
    <dbReference type="NCBI Taxonomy" id="760011"/>
    <lineage>
        <taxon>Bacteria</taxon>
        <taxon>Pseudomonadati</taxon>
        <taxon>Spirochaetota</taxon>
        <taxon>Spirochaetia</taxon>
        <taxon>Spirochaetales</taxon>
        <taxon>Sphaerochaetaceae</taxon>
        <taxon>Parasphaerochaeta</taxon>
    </lineage>
</organism>
<dbReference type="AlphaFoldDB" id="F4GJG8"/>
<dbReference type="GO" id="GO:0070403">
    <property type="term" value="F:NAD+ binding"/>
    <property type="evidence" value="ECO:0007669"/>
    <property type="project" value="InterPro"/>
</dbReference>
<dbReference type="Pfam" id="PF26213">
    <property type="entry name" value="TYRAAT1_C"/>
    <property type="match status" value="1"/>
</dbReference>
<dbReference type="GO" id="GO:0004665">
    <property type="term" value="F:prephenate dehydrogenase (NADP+) activity"/>
    <property type="evidence" value="ECO:0007669"/>
    <property type="project" value="InterPro"/>
</dbReference>
<dbReference type="InterPro" id="IPR045011">
    <property type="entry name" value="TYRAAT1/2"/>
</dbReference>
<evidence type="ECO:0000259" key="2">
    <source>
        <dbReference type="PROSITE" id="PS51176"/>
    </source>
</evidence>
<reference evidence="4" key="1">
    <citation type="submission" date="2011-04" db="EMBL/GenBank/DDBJ databases">
        <title>The complete genome of Spirochaeta coccoides DSM 17374.</title>
        <authorList>
            <person name="Lucas S."/>
            <person name="Copeland A."/>
            <person name="Lapidus A."/>
            <person name="Bruce D."/>
            <person name="Goodwin L."/>
            <person name="Pitluck S."/>
            <person name="Peters L."/>
            <person name="Kyrpides N."/>
            <person name="Mavromatis K."/>
            <person name="Pagani I."/>
            <person name="Ivanova N."/>
            <person name="Ovchinnikova G."/>
            <person name="Lu M."/>
            <person name="Detter J.C."/>
            <person name="Tapia R."/>
            <person name="Han C."/>
            <person name="Land M."/>
            <person name="Hauser L."/>
            <person name="Markowitz V."/>
            <person name="Cheng J.-F."/>
            <person name="Hugenholtz P."/>
            <person name="Woyke T."/>
            <person name="Wu D."/>
            <person name="Spring S."/>
            <person name="Schroeder M."/>
            <person name="Brambilla E."/>
            <person name="Klenk H.-P."/>
            <person name="Eisen J.A."/>
        </authorList>
    </citation>
    <scope>NUCLEOTIDE SEQUENCE [LARGE SCALE GENOMIC DNA]</scope>
    <source>
        <strain evidence="4">ATCC BAA-1237 / DSM 17374 / SPN1</strain>
    </source>
</reference>
<dbReference type="OrthoDB" id="9802008at2"/>
<dbReference type="STRING" id="760011.Spico_1010"/>
<name>F4GJG8_PARC1</name>
<dbReference type="SUPFAM" id="SSF51735">
    <property type="entry name" value="NAD(P)-binding Rossmann-fold domains"/>
    <property type="match status" value="1"/>
</dbReference>
<accession>F4GJG8</accession>
<keyword evidence="4" id="KW-1185">Reference proteome</keyword>
<reference evidence="3 4" key="2">
    <citation type="journal article" date="2012" name="Stand. Genomic Sci.">
        <title>Complete genome sequence of the termite hindgut bacterium Spirochaeta coccoides type strain (SPN1(T)), reclassification in the genus Sphaerochaeta as Sphaerochaeta coccoides comb. nov. and emendations of the family Spirochaetaceae and the genus Sphaerochaeta.</title>
        <authorList>
            <person name="Abt B."/>
            <person name="Han C."/>
            <person name="Scheuner C."/>
            <person name="Lu M."/>
            <person name="Lapidus A."/>
            <person name="Nolan M."/>
            <person name="Lucas S."/>
            <person name="Hammon N."/>
            <person name="Deshpande S."/>
            <person name="Cheng J.F."/>
            <person name="Tapia R."/>
            <person name="Goodwin L.A."/>
            <person name="Pitluck S."/>
            <person name="Liolios K."/>
            <person name="Pagani I."/>
            <person name="Ivanova N."/>
            <person name="Mavromatis K."/>
            <person name="Mikhailova N."/>
            <person name="Huntemann M."/>
            <person name="Pati A."/>
            <person name="Chen A."/>
            <person name="Palaniappan K."/>
            <person name="Land M."/>
            <person name="Hauser L."/>
            <person name="Brambilla E.M."/>
            <person name="Rohde M."/>
            <person name="Spring S."/>
            <person name="Gronow S."/>
            <person name="Goker M."/>
            <person name="Woyke T."/>
            <person name="Bristow J."/>
            <person name="Eisen J.A."/>
            <person name="Markowitz V."/>
            <person name="Hugenholtz P."/>
            <person name="Kyrpides N.C."/>
            <person name="Klenk H.P."/>
            <person name="Detter J.C."/>
        </authorList>
    </citation>
    <scope>NUCLEOTIDE SEQUENCE [LARGE SCALE GENOMIC DNA]</scope>
    <source>
        <strain evidence="4">ATCC BAA-1237 / DSM 17374 / SPN1</strain>
    </source>
</reference>
<dbReference type="GO" id="GO:0033730">
    <property type="term" value="F:arogenate dehydrogenase (NADP+) activity"/>
    <property type="evidence" value="ECO:0007669"/>
    <property type="project" value="InterPro"/>
</dbReference>
<dbReference type="KEGG" id="scc:Spico_1010"/>
<dbReference type="InterPro" id="IPR059064">
    <property type="entry name" value="TYRAAT2_C"/>
</dbReference>
<keyword evidence="1" id="KW-0560">Oxidoreductase</keyword>
<dbReference type="RefSeq" id="WP_013739628.1">
    <property type="nucleotide sequence ID" value="NC_015436.1"/>
</dbReference>